<dbReference type="InterPro" id="IPR051692">
    <property type="entry name" value="OMP-like"/>
</dbReference>
<comment type="subcellular location">
    <subcellularLocation>
        <location evidence="1">Membrane</location>
    </subcellularLocation>
</comment>
<keyword evidence="2 5" id="KW-0732">Signal</keyword>
<dbReference type="PANTHER" id="PTHR34001">
    <property type="entry name" value="BLL7405 PROTEIN"/>
    <property type="match status" value="1"/>
</dbReference>
<dbReference type="PANTHER" id="PTHR34001:SF3">
    <property type="entry name" value="BLL7405 PROTEIN"/>
    <property type="match status" value="1"/>
</dbReference>
<dbReference type="RefSeq" id="WP_089216796.1">
    <property type="nucleotide sequence ID" value="NZ_FZPA01000011.1"/>
</dbReference>
<evidence type="ECO:0000256" key="5">
    <source>
        <dbReference type="SAM" id="SignalP"/>
    </source>
</evidence>
<dbReference type="OrthoDB" id="8222426at2"/>
<keyword evidence="3" id="KW-0472">Membrane</keyword>
<sequence>MRKLIAAAVVLAAAATALPVSAQVFDGPYAGAQVGWNHDKIGRPDTDIGSIDIRNSEDSFTGGAFVGYNHKVAPRVVLGVEGGFEIAADDDVRRGFAVVDPDYTFDVSARAGYLVDERSLIYVRGGYENSRASVRMTGPDGTLRGHDNFDGWSVGGGVERALTDRISARIEYRYSDLGGSGETFDRHKALLGVAYHF</sequence>
<proteinExistence type="inferred from homology"/>
<dbReference type="GO" id="GO:0016020">
    <property type="term" value="C:membrane"/>
    <property type="evidence" value="ECO:0007669"/>
    <property type="project" value="UniProtKB-SubCell"/>
</dbReference>
<reference evidence="7 8" key="1">
    <citation type="submission" date="2017-06" db="EMBL/GenBank/DDBJ databases">
        <authorList>
            <person name="Kim H.J."/>
            <person name="Triplett B.A."/>
        </authorList>
    </citation>
    <scope>NUCLEOTIDE SEQUENCE [LARGE SCALE GENOMIC DNA]</scope>
    <source>
        <strain evidence="7 8">DS15</strain>
    </source>
</reference>
<evidence type="ECO:0000256" key="1">
    <source>
        <dbReference type="ARBA" id="ARBA00004370"/>
    </source>
</evidence>
<feature type="chain" id="PRO_5012828289" evidence="5">
    <location>
        <begin position="23"/>
        <end position="197"/>
    </location>
</feature>
<dbReference type="AlphaFoldDB" id="A0A239K170"/>
<dbReference type="Proteomes" id="UP000198339">
    <property type="component" value="Unassembled WGS sequence"/>
</dbReference>
<evidence type="ECO:0000313" key="7">
    <source>
        <dbReference type="EMBL" id="SNT10804.1"/>
    </source>
</evidence>
<evidence type="ECO:0000259" key="6">
    <source>
        <dbReference type="Pfam" id="PF13505"/>
    </source>
</evidence>
<evidence type="ECO:0000256" key="2">
    <source>
        <dbReference type="ARBA" id="ARBA00022729"/>
    </source>
</evidence>
<comment type="similarity">
    <text evidence="4">Belongs to the Omp25/RopB family.</text>
</comment>
<gene>
    <name evidence="7" type="ORF">SAMN06295955_111144</name>
</gene>
<protein>
    <submittedName>
        <fullName evidence="7">Outer membrane immunogenic protein</fullName>
    </submittedName>
</protein>
<feature type="domain" description="Outer membrane protein beta-barrel" evidence="6">
    <location>
        <begin position="9"/>
        <end position="197"/>
    </location>
</feature>
<organism evidence="7 8">
    <name type="scientific">Sphingopyxis indica</name>
    <dbReference type="NCBI Taxonomy" id="436663"/>
    <lineage>
        <taxon>Bacteria</taxon>
        <taxon>Pseudomonadati</taxon>
        <taxon>Pseudomonadota</taxon>
        <taxon>Alphaproteobacteria</taxon>
        <taxon>Sphingomonadales</taxon>
        <taxon>Sphingomonadaceae</taxon>
        <taxon>Sphingopyxis</taxon>
    </lineage>
</organism>
<dbReference type="InterPro" id="IPR027385">
    <property type="entry name" value="Beta-barrel_OMP"/>
</dbReference>
<name>A0A239K170_9SPHN</name>
<dbReference type="InterPro" id="IPR011250">
    <property type="entry name" value="OMP/PagP_B-barrel"/>
</dbReference>
<accession>A0A239K170</accession>
<dbReference type="Gene3D" id="2.40.160.20">
    <property type="match status" value="1"/>
</dbReference>
<evidence type="ECO:0000256" key="4">
    <source>
        <dbReference type="ARBA" id="ARBA00038306"/>
    </source>
</evidence>
<dbReference type="EMBL" id="FZPA01000011">
    <property type="protein sequence ID" value="SNT10804.1"/>
    <property type="molecule type" value="Genomic_DNA"/>
</dbReference>
<evidence type="ECO:0000313" key="8">
    <source>
        <dbReference type="Proteomes" id="UP000198339"/>
    </source>
</evidence>
<feature type="signal peptide" evidence="5">
    <location>
        <begin position="1"/>
        <end position="22"/>
    </location>
</feature>
<dbReference type="SUPFAM" id="SSF56925">
    <property type="entry name" value="OMPA-like"/>
    <property type="match status" value="1"/>
</dbReference>
<evidence type="ECO:0000256" key="3">
    <source>
        <dbReference type="ARBA" id="ARBA00023136"/>
    </source>
</evidence>
<dbReference type="Pfam" id="PF13505">
    <property type="entry name" value="OMP_b-brl"/>
    <property type="match status" value="1"/>
</dbReference>
<keyword evidence="8" id="KW-1185">Reference proteome</keyword>